<evidence type="ECO:0000256" key="1">
    <source>
        <dbReference type="SAM" id="MobiDB-lite"/>
    </source>
</evidence>
<name>A0A8T0ADA4_SILME</name>
<keyword evidence="3" id="KW-1185">Reference proteome</keyword>
<accession>A0A8T0ADA4</accession>
<gene>
    <name evidence="2" type="ORF">HF521_012696</name>
</gene>
<evidence type="ECO:0000313" key="2">
    <source>
        <dbReference type="EMBL" id="KAF7689343.1"/>
    </source>
</evidence>
<reference evidence="2" key="1">
    <citation type="submission" date="2020-08" db="EMBL/GenBank/DDBJ databases">
        <title>Chromosome-level assembly of Southern catfish (Silurus meridionalis) provides insights into visual adaptation to the nocturnal and benthic lifestyles.</title>
        <authorList>
            <person name="Zhang Y."/>
            <person name="Wang D."/>
            <person name="Peng Z."/>
        </authorList>
    </citation>
    <scope>NUCLEOTIDE SEQUENCE</scope>
    <source>
        <strain evidence="2">SWU-2019-XX</strain>
        <tissue evidence="2">Muscle</tissue>
    </source>
</reference>
<sequence length="148" mass="17359">MLLVRVFGTRRTERKRVWTLKRTLDAGLFPPRRSCRRKPAQYLSKEIDDLWSRRAEWKFTMLLVRVFGTRRTERKRVWTLKRTLDAGLFPPRRSCTRKPAQYLSKEIDDLWSRRAEGLMGDGESENTSHRNSGVAGPREVGEGRRLGA</sequence>
<protein>
    <submittedName>
        <fullName evidence="2">Uncharacterized protein</fullName>
    </submittedName>
</protein>
<proteinExistence type="predicted"/>
<comment type="caution">
    <text evidence="2">The sequence shown here is derived from an EMBL/GenBank/DDBJ whole genome shotgun (WGS) entry which is preliminary data.</text>
</comment>
<dbReference type="Proteomes" id="UP000606274">
    <property type="component" value="Unassembled WGS sequence"/>
</dbReference>
<dbReference type="AlphaFoldDB" id="A0A8T0ADA4"/>
<organism evidence="2 3">
    <name type="scientific">Silurus meridionalis</name>
    <name type="common">Southern catfish</name>
    <name type="synonym">Silurus soldatovi meridionalis</name>
    <dbReference type="NCBI Taxonomy" id="175797"/>
    <lineage>
        <taxon>Eukaryota</taxon>
        <taxon>Metazoa</taxon>
        <taxon>Chordata</taxon>
        <taxon>Craniata</taxon>
        <taxon>Vertebrata</taxon>
        <taxon>Euteleostomi</taxon>
        <taxon>Actinopterygii</taxon>
        <taxon>Neopterygii</taxon>
        <taxon>Teleostei</taxon>
        <taxon>Ostariophysi</taxon>
        <taxon>Siluriformes</taxon>
        <taxon>Siluridae</taxon>
        <taxon>Silurus</taxon>
    </lineage>
</organism>
<dbReference type="EMBL" id="JABFDY010000024">
    <property type="protein sequence ID" value="KAF7689343.1"/>
    <property type="molecule type" value="Genomic_DNA"/>
</dbReference>
<evidence type="ECO:0000313" key="3">
    <source>
        <dbReference type="Proteomes" id="UP000606274"/>
    </source>
</evidence>
<feature type="region of interest" description="Disordered" evidence="1">
    <location>
        <begin position="118"/>
        <end position="148"/>
    </location>
</feature>
<feature type="compositionally biased region" description="Basic and acidic residues" evidence="1">
    <location>
        <begin position="139"/>
        <end position="148"/>
    </location>
</feature>